<dbReference type="PANTHER" id="PTHR43775:SF21">
    <property type="entry name" value="NON-REDUCING POLYKETIDE SYNTHASE AUSA-RELATED"/>
    <property type="match status" value="1"/>
</dbReference>
<dbReference type="Gene3D" id="3.30.70.3290">
    <property type="match status" value="1"/>
</dbReference>
<dbReference type="Pfam" id="PF18558">
    <property type="entry name" value="HTH_51"/>
    <property type="match status" value="1"/>
</dbReference>
<dbReference type="SUPFAM" id="SSF55048">
    <property type="entry name" value="Probable ACP-binding domain of malonyl-CoA ACP transacylase"/>
    <property type="match status" value="1"/>
</dbReference>
<dbReference type="PROSITE" id="PS00012">
    <property type="entry name" value="PHOSPHOPANTETHEINE"/>
    <property type="match status" value="1"/>
</dbReference>
<dbReference type="InterPro" id="IPR041068">
    <property type="entry name" value="HTH_51"/>
</dbReference>
<dbReference type="Gene3D" id="3.40.50.150">
    <property type="entry name" value="Vaccinia Virus protein VP39"/>
    <property type="match status" value="1"/>
</dbReference>
<evidence type="ECO:0000313" key="11">
    <source>
        <dbReference type="Proteomes" id="UP000193689"/>
    </source>
</evidence>
<dbReference type="Pfam" id="PF14765">
    <property type="entry name" value="PS-DH"/>
    <property type="match status" value="1"/>
</dbReference>
<dbReference type="Pfam" id="PF00698">
    <property type="entry name" value="Acyl_transf_1"/>
    <property type="match status" value="1"/>
</dbReference>
<dbReference type="GO" id="GO:0031177">
    <property type="term" value="F:phosphopantetheine binding"/>
    <property type="evidence" value="ECO:0007669"/>
    <property type="project" value="InterPro"/>
</dbReference>
<feature type="region of interest" description="C-terminal hotdog fold" evidence="5">
    <location>
        <begin position="682"/>
        <end position="831"/>
    </location>
</feature>
<evidence type="ECO:0000256" key="2">
    <source>
        <dbReference type="ARBA" id="ARBA00022553"/>
    </source>
</evidence>
<gene>
    <name evidence="10" type="ORF">BCR38DRAFT_509936</name>
</gene>
<dbReference type="InterPro" id="IPR014031">
    <property type="entry name" value="Ketoacyl_synth_C"/>
</dbReference>
<dbReference type="InterPro" id="IPR016039">
    <property type="entry name" value="Thiolase-like"/>
</dbReference>
<evidence type="ECO:0000256" key="5">
    <source>
        <dbReference type="PROSITE-ProRule" id="PRU01363"/>
    </source>
</evidence>
<name>A0A1Y2E7B4_9PEZI</name>
<dbReference type="InterPro" id="IPR036736">
    <property type="entry name" value="ACP-like_sf"/>
</dbReference>
<feature type="domain" description="PKS/mFAS DH" evidence="9">
    <location>
        <begin position="514"/>
        <end position="831"/>
    </location>
</feature>
<feature type="region of interest" description="N-terminal hotdog fold" evidence="5">
    <location>
        <begin position="514"/>
        <end position="654"/>
    </location>
</feature>
<feature type="domain" description="Ketosynthase family 3 (KS3)" evidence="8">
    <location>
        <begin position="1"/>
        <end position="133"/>
    </location>
</feature>
<sequence length="1693" mass="186032">MQLGGVEPVSVSYVEAHGTGTGVGDPVEVRSIRDAFGGPQRDNLLHFGSIKGNIGHTEATAGVVGLIKVLLMMKHGKIPAQASHNALNPKIPPFDQDQMAIPRNTLPWNPPFRLACVNSHGAAGSNSAVMIREKPSSGTPASPVHLSKYPLFVSAGSASSLSINIQDLESTLQAASSYGSGIQTAAEPKPVVLVFGGQESNFIGLSDDIYRSSKVFRYHLDFCNDLLISRGLESFYPSIFQTVPVRNLTTLHSALFAIQYASAKAWMDCGLKISAVVGHSFGQLTALCISGALSLPDALALVAGRASIMMKHWGPEPGSMMFLQADRQTVDQVIRSLRTQHGDHYVEVACYNGPRSHVVVGSSKAVDALEQHVANTLLLRDSVRTKRLKVTHGFHSKFTESMLPHLTALAKELVWKSPSLHLETCDDHTRRPVFFQRAIERLAKRFPQSTWIEAGRRSSVIQLVKGSVPDSQCHAFLSPQLTSSNGQGSLADVTIDLWRNGYATQYWAIHRDQKPEYGYLSLPPHQFEKTRHWLPFTGRGLEEEAKSDAAMLGGHVMAGQTLAPASLYFEVVARAALFLQKDTEAKKYVPTVNDLLMKSPIGQDTTKEIMLTLKRLEDVRPSWPFSMTTQATGGPIAAPFEQSTGRVCLKKRDDAQAAQEFKRFESLTGHRRYEELLNHPDAEKIQGNHIYRAFNTVVHYGEAFRGIKQVACVRMEAAGKVAITPNTNDPADQRLCDTPMTDSFMQFAGFVVNYFNNPSMEDVLVCMKIEHIEMGGGFNPDAKEWIVYSNMSEGGEADASSDAYVFEAASKKMVMAAFGFRFSKMPQALPARMLKSVNKSGVANTTLEKPVVHAVDKSTAPAVPAVPTRKSSSKRPELRQVLSSVTDIPLEELRDDSTLDELGIDSLMATEVLNDIRSVLGLTIDLTSFLFFPNIQTLVTHVDEKLGVGGEDDGLDSPPSPSTDSGIADVGMPNKALIVNPEPPNTVNLNRPTITSALDAFQETRFGYDQLAQATQALGFWAQAYPHQARLVLAYVVEAFTKIGCDLKELRAGDSVPRVGTLDKHKKLVRQLYRILEDGKLILSSNQGFSRTDVPVDSIPAEAIYQQIIGLYPQHANVNNLVRTVASQMAACLVGDKDGLQIVFGDRETKKTLEDMYEFWPLLRTPTLLLGDFLLKAFTNATGSGKFRILEIGAGTGGTTRYIVNHLKNHGIPFEYVFTDISASFVAAARKQFNGVDGMSFELLDVEKPPKAEYESAFHCIIATNCIHATRNLDSSLLHLRKMLREDGALTLVEITKNMFWLDIVVGLFEGFNEVLWTDGAAPESKTVRVIGAFPAKKTVKTVKAALETVVYKKIGDQEIHADVYYPVDGEFPNKKMPVGSKPPVPLLVLPSSHIIFSRKDIRPAQTRLLLEKGFLPVSLDHRLCPEVSLSEGPMVDVCDALHWTRNTLPHIKLKRPGLEIDGDKVVAVGWSSGGQLAMSLAWTAHPRGLRPPEAILAFYCATNYEDEWWRCPIQPVGAEDRGIKYDVLEAVQDEPITNYGVLGAWEPLSDPHILTDPRCRIVLHINWKAQTLPVILGGLVSRKKAAAQSSDVKDWNLLPQPTLDQIRAASPLAQIRQANYQTPTFLIHGTADDLIPWQQSRGTYEAMVNRGIAAGLALVEGAPHICDLSSDPESEGWKAALRGYDFISSYVF</sequence>
<evidence type="ECO:0000259" key="7">
    <source>
        <dbReference type="PROSITE" id="PS50075"/>
    </source>
</evidence>
<dbReference type="OrthoDB" id="329835at2759"/>
<dbReference type="InterPro" id="IPR049551">
    <property type="entry name" value="PKS_DH_C"/>
</dbReference>
<accession>A0A1Y2E7B4</accession>
<dbReference type="InParanoid" id="A0A1Y2E7B4"/>
<dbReference type="GO" id="GO:0004312">
    <property type="term" value="F:fatty acid synthase activity"/>
    <property type="evidence" value="ECO:0007669"/>
    <property type="project" value="TreeGrafter"/>
</dbReference>
<dbReference type="InterPro" id="IPR042104">
    <property type="entry name" value="PKS_dehydratase_sf"/>
</dbReference>
<feature type="active site" description="Proton donor; for dehydratase activity" evidence="5">
    <location>
        <position position="742"/>
    </location>
</feature>
<dbReference type="SMART" id="SM00823">
    <property type="entry name" value="PKS_PP"/>
    <property type="match status" value="1"/>
</dbReference>
<evidence type="ECO:0000256" key="3">
    <source>
        <dbReference type="ARBA" id="ARBA00022679"/>
    </source>
</evidence>
<dbReference type="CDD" id="cd00833">
    <property type="entry name" value="PKS"/>
    <property type="match status" value="1"/>
</dbReference>
<keyword evidence="4" id="KW-0511">Multifunctional enzyme</keyword>
<dbReference type="InterPro" id="IPR016035">
    <property type="entry name" value="Acyl_Trfase/lysoPLipase"/>
</dbReference>
<dbReference type="SUPFAM" id="SSF53474">
    <property type="entry name" value="alpha/beta-Hydrolases"/>
    <property type="match status" value="1"/>
</dbReference>
<keyword evidence="3" id="KW-0808">Transferase</keyword>
<dbReference type="STRING" id="1141098.A0A1Y2E7B4"/>
<feature type="active site" description="Proton acceptor; for dehydratase activity" evidence="5">
    <location>
        <position position="555"/>
    </location>
</feature>
<dbReference type="InterPro" id="IPR029063">
    <property type="entry name" value="SAM-dependent_MTases_sf"/>
</dbReference>
<dbReference type="SUPFAM" id="SSF47336">
    <property type="entry name" value="ACP-like"/>
    <property type="match status" value="1"/>
</dbReference>
<keyword evidence="11" id="KW-1185">Reference proteome</keyword>
<feature type="region of interest" description="Disordered" evidence="6">
    <location>
        <begin position="949"/>
        <end position="968"/>
    </location>
</feature>
<dbReference type="InterPro" id="IPR020841">
    <property type="entry name" value="PKS_Beta-ketoAc_synthase_dom"/>
</dbReference>
<dbReference type="InterPro" id="IPR029058">
    <property type="entry name" value="AB_hydrolase_fold"/>
</dbReference>
<dbReference type="SUPFAM" id="SSF52151">
    <property type="entry name" value="FabD/lysophospholipase-like"/>
    <property type="match status" value="1"/>
</dbReference>
<evidence type="ECO:0000256" key="4">
    <source>
        <dbReference type="ARBA" id="ARBA00023268"/>
    </source>
</evidence>
<comment type="caution">
    <text evidence="10">The sequence shown here is derived from an EMBL/GenBank/DDBJ whole genome shotgun (WGS) entry which is preliminary data.</text>
</comment>
<organism evidence="10 11">
    <name type="scientific">Pseudomassariella vexata</name>
    <dbReference type="NCBI Taxonomy" id="1141098"/>
    <lineage>
        <taxon>Eukaryota</taxon>
        <taxon>Fungi</taxon>
        <taxon>Dikarya</taxon>
        <taxon>Ascomycota</taxon>
        <taxon>Pezizomycotina</taxon>
        <taxon>Sordariomycetes</taxon>
        <taxon>Xylariomycetidae</taxon>
        <taxon>Amphisphaeriales</taxon>
        <taxon>Pseudomassariaceae</taxon>
        <taxon>Pseudomassariella</taxon>
    </lineage>
</organism>
<dbReference type="GeneID" id="63781210"/>
<dbReference type="Pfam" id="PF07859">
    <property type="entry name" value="Abhydrolase_3"/>
    <property type="match status" value="1"/>
</dbReference>
<dbReference type="SMART" id="SM00825">
    <property type="entry name" value="PKS_KS"/>
    <property type="match status" value="1"/>
</dbReference>
<dbReference type="Gene3D" id="1.10.1200.10">
    <property type="entry name" value="ACP-like"/>
    <property type="match status" value="1"/>
</dbReference>
<dbReference type="InterPro" id="IPR009081">
    <property type="entry name" value="PP-bd_ACP"/>
</dbReference>
<dbReference type="Pfam" id="PF08242">
    <property type="entry name" value="Methyltransf_12"/>
    <property type="match status" value="1"/>
</dbReference>
<dbReference type="InterPro" id="IPR050091">
    <property type="entry name" value="PKS_NRPS_Biosynth_Enz"/>
</dbReference>
<dbReference type="GO" id="GO:0016787">
    <property type="term" value="F:hydrolase activity"/>
    <property type="evidence" value="ECO:0007669"/>
    <property type="project" value="InterPro"/>
</dbReference>
<dbReference type="InterPro" id="IPR006162">
    <property type="entry name" value="Ppantetheine_attach_site"/>
</dbReference>
<dbReference type="Gene3D" id="3.40.366.10">
    <property type="entry name" value="Malonyl-Coenzyme A Acyl Carrier Protein, domain 2"/>
    <property type="match status" value="1"/>
</dbReference>
<dbReference type="PROSITE" id="PS52019">
    <property type="entry name" value="PKS_MFAS_DH"/>
    <property type="match status" value="1"/>
</dbReference>
<dbReference type="SUPFAM" id="SSF53335">
    <property type="entry name" value="S-adenosyl-L-methionine-dependent methyltransferases"/>
    <property type="match status" value="1"/>
</dbReference>
<evidence type="ECO:0000313" key="10">
    <source>
        <dbReference type="EMBL" id="ORY67214.1"/>
    </source>
</evidence>
<dbReference type="PROSITE" id="PS50075">
    <property type="entry name" value="CARRIER"/>
    <property type="match status" value="1"/>
</dbReference>
<dbReference type="InterPro" id="IPR049900">
    <property type="entry name" value="PKS_mFAS_DH"/>
</dbReference>
<dbReference type="EMBL" id="MCFJ01000004">
    <property type="protein sequence ID" value="ORY67214.1"/>
    <property type="molecule type" value="Genomic_DNA"/>
</dbReference>
<dbReference type="SMART" id="SM00827">
    <property type="entry name" value="PKS_AT"/>
    <property type="match status" value="1"/>
</dbReference>
<dbReference type="InterPro" id="IPR013217">
    <property type="entry name" value="Methyltransf_12"/>
</dbReference>
<keyword evidence="2" id="KW-0597">Phosphoprotein</keyword>
<dbReference type="GO" id="GO:0008168">
    <property type="term" value="F:methyltransferase activity"/>
    <property type="evidence" value="ECO:0007669"/>
    <property type="project" value="UniProtKB-KW"/>
</dbReference>
<feature type="domain" description="Carrier" evidence="7">
    <location>
        <begin position="869"/>
        <end position="946"/>
    </location>
</feature>
<dbReference type="InterPro" id="IPR016036">
    <property type="entry name" value="Malonyl_transacylase_ACP-bd"/>
</dbReference>
<proteinExistence type="predicted"/>
<evidence type="ECO:0000256" key="1">
    <source>
        <dbReference type="ARBA" id="ARBA00022450"/>
    </source>
</evidence>
<dbReference type="CDD" id="cd02440">
    <property type="entry name" value="AdoMet_MTases"/>
    <property type="match status" value="1"/>
</dbReference>
<dbReference type="GO" id="GO:0032259">
    <property type="term" value="P:methylation"/>
    <property type="evidence" value="ECO:0007669"/>
    <property type="project" value="UniProtKB-KW"/>
</dbReference>
<dbReference type="Pfam" id="PF00550">
    <property type="entry name" value="PP-binding"/>
    <property type="match status" value="1"/>
</dbReference>
<dbReference type="Proteomes" id="UP000193689">
    <property type="component" value="Unassembled WGS sequence"/>
</dbReference>
<evidence type="ECO:0000259" key="8">
    <source>
        <dbReference type="PROSITE" id="PS52004"/>
    </source>
</evidence>
<reference evidence="10 11" key="1">
    <citation type="submission" date="2016-07" db="EMBL/GenBank/DDBJ databases">
        <title>Pervasive Adenine N6-methylation of Active Genes in Fungi.</title>
        <authorList>
            <consortium name="DOE Joint Genome Institute"/>
            <person name="Mondo S.J."/>
            <person name="Dannebaum R.O."/>
            <person name="Kuo R.C."/>
            <person name="Labutti K."/>
            <person name="Haridas S."/>
            <person name="Kuo A."/>
            <person name="Salamov A."/>
            <person name="Ahrendt S.R."/>
            <person name="Lipzen A."/>
            <person name="Sullivan W."/>
            <person name="Andreopoulos W.B."/>
            <person name="Clum A."/>
            <person name="Lindquist E."/>
            <person name="Daum C."/>
            <person name="Ramamoorthy G.K."/>
            <person name="Gryganskyi A."/>
            <person name="Culley D."/>
            <person name="Magnuson J.K."/>
            <person name="James T.Y."/>
            <person name="O'Malley M.A."/>
            <person name="Stajich J.E."/>
            <person name="Spatafora J.W."/>
            <person name="Visel A."/>
            <person name="Grigoriev I.V."/>
        </authorList>
    </citation>
    <scope>NUCLEOTIDE SEQUENCE [LARGE SCALE GENOMIC DNA]</scope>
    <source>
        <strain evidence="10 11">CBS 129021</strain>
    </source>
</reference>
<dbReference type="Pfam" id="PF02801">
    <property type="entry name" value="Ketoacyl-synt_C"/>
    <property type="match status" value="1"/>
</dbReference>
<dbReference type="SUPFAM" id="SSF53901">
    <property type="entry name" value="Thiolase-like"/>
    <property type="match status" value="1"/>
</dbReference>
<dbReference type="GO" id="GO:0044550">
    <property type="term" value="P:secondary metabolite biosynthetic process"/>
    <property type="evidence" value="ECO:0007669"/>
    <property type="project" value="UniProtKB-ARBA"/>
</dbReference>
<dbReference type="Gene3D" id="3.40.50.1820">
    <property type="entry name" value="alpha/beta hydrolase"/>
    <property type="match status" value="1"/>
</dbReference>
<dbReference type="RefSeq" id="XP_040717838.1">
    <property type="nucleotide sequence ID" value="XM_040864998.1"/>
</dbReference>
<dbReference type="Gene3D" id="3.40.47.10">
    <property type="match status" value="1"/>
</dbReference>
<dbReference type="Gene3D" id="3.10.129.110">
    <property type="entry name" value="Polyketide synthase dehydratase"/>
    <property type="match status" value="1"/>
</dbReference>
<dbReference type="PANTHER" id="PTHR43775">
    <property type="entry name" value="FATTY ACID SYNTHASE"/>
    <property type="match status" value="1"/>
</dbReference>
<dbReference type="InterPro" id="IPR001227">
    <property type="entry name" value="Ac_transferase_dom_sf"/>
</dbReference>
<dbReference type="PROSITE" id="PS52004">
    <property type="entry name" value="KS3_2"/>
    <property type="match status" value="1"/>
</dbReference>
<dbReference type="GO" id="GO:0006633">
    <property type="term" value="P:fatty acid biosynthetic process"/>
    <property type="evidence" value="ECO:0007669"/>
    <property type="project" value="TreeGrafter"/>
</dbReference>
<evidence type="ECO:0000256" key="6">
    <source>
        <dbReference type="SAM" id="MobiDB-lite"/>
    </source>
</evidence>
<dbReference type="InterPro" id="IPR020806">
    <property type="entry name" value="PKS_PP-bd"/>
</dbReference>
<keyword evidence="1" id="KW-0596">Phosphopantetheine</keyword>
<dbReference type="InterPro" id="IPR014043">
    <property type="entry name" value="Acyl_transferase_dom"/>
</dbReference>
<evidence type="ECO:0000259" key="9">
    <source>
        <dbReference type="PROSITE" id="PS52019"/>
    </source>
</evidence>
<dbReference type="InterPro" id="IPR013094">
    <property type="entry name" value="AB_hydrolase_3"/>
</dbReference>
<protein>
    <submittedName>
        <fullName evidence="10">Uncharacterized protein</fullName>
    </submittedName>
</protein>